<organism evidence="2 3">
    <name type="scientific">Roseibacillus persicicus</name>
    <dbReference type="NCBI Taxonomy" id="454148"/>
    <lineage>
        <taxon>Bacteria</taxon>
        <taxon>Pseudomonadati</taxon>
        <taxon>Verrucomicrobiota</taxon>
        <taxon>Verrucomicrobiia</taxon>
        <taxon>Verrucomicrobiales</taxon>
        <taxon>Verrucomicrobiaceae</taxon>
        <taxon>Roseibacillus</taxon>
    </lineage>
</organism>
<comment type="caution">
    <text evidence="2">The sequence shown here is derived from an EMBL/GenBank/DDBJ whole genome shotgun (WGS) entry which is preliminary data.</text>
</comment>
<feature type="signal peptide" evidence="1">
    <location>
        <begin position="1"/>
        <end position="30"/>
    </location>
</feature>
<dbReference type="EMBL" id="BMXI01000005">
    <property type="protein sequence ID" value="GHC49311.1"/>
    <property type="molecule type" value="Genomic_DNA"/>
</dbReference>
<name>A0A918WIG5_9BACT</name>
<evidence type="ECO:0000313" key="2">
    <source>
        <dbReference type="EMBL" id="GHC49311.1"/>
    </source>
</evidence>
<feature type="chain" id="PRO_5037321005" evidence="1">
    <location>
        <begin position="31"/>
        <end position="1923"/>
    </location>
</feature>
<keyword evidence="3" id="KW-1185">Reference proteome</keyword>
<evidence type="ECO:0000313" key="3">
    <source>
        <dbReference type="Proteomes" id="UP000644507"/>
    </source>
</evidence>
<keyword evidence="1" id="KW-0732">Signal</keyword>
<dbReference type="Proteomes" id="UP000644507">
    <property type="component" value="Unassembled WGS sequence"/>
</dbReference>
<evidence type="ECO:0000256" key="1">
    <source>
        <dbReference type="SAM" id="SignalP"/>
    </source>
</evidence>
<sequence length="1923" mass="208875">MKTPSSSGFSATTFVRAILLIFAATQSVPAALNEEINDTIVANPYYLIDREASDGDPATNFHGFDTTFDITIENTSAADPARSFIFYRVAYQLMRANDGSPVPVTLNGGGTTGYTNATFQSLDAGVDSKNFQLTGLPIPDAPLDAKETYFIQGQLQKGFFNFPDPVNYFDTTDPQNDDFDASAEAVVFEFNNTASLDLNYNIETVPYGLNWGKTYALSTDPGDNGFRASIGVLAARYDGFDSPVSNLTATVQVDFDLLRASDNSQVPLVNDGIFTQTGNAPSHDGSGRPLPVYFHPTLFGFIFDEQLVPTMQLDSVNETYILQATVRHVENAFGSYETAGTCELPAEQLLHFNGTLNAGPEVVTVNDFENIPSPGTSTATYVNTVVQVAADGGEVSGRPDVTFGNTANLGVRLAVDGTMTLTSGSQLLYLADGSGDDIHCLAGPDFSYNSVSLSTSGFTASGVNYHLPQGLVFFPNHNQNPYLGENRISRATSLTLDSALCPPSDFTFPTSGYSAPALGDEAHPVVFPLDKVADGFVVATDGTITAQTSGSDLPQYIHKAELEYLEVQAANGQLLDPTMADRCSNDLYLRNIVDVSNGIKWTTATDGTARLAEGNMKIDDGNFQSHFPKKATVRHLSSTLAFKDGYFAESAGSILQTPSVEVPYYQTCPGPIAEGCTSGLATVGVDQKPDGEKLYFTGNGGLWGDGEIISNGKLGWGRKSPAANDYTHFTSNFDRGKFYMPGYNLYALSNDLFSSAVYDDDAADLSAASLLLSGVEEDANPVDLYSPGEGGYRDGKGSLPGMTLEVLNTGYNGGSKLAANPTNYNYELLEDQGQGGSKYYIREAGVSGRQVGRDGTYDDKLDLYGFECKISQFQLTFLDNTNEKDGCTSWVDGTINVSGYSNWDQVFTGLTFDCYGQPGEMTPNLSDANDKQLDYWQSTFDLKTLAFLNYEEPDGQCPPVFNGKLAVGAKTYANYVTEPLIGTLVFCKNGNLSTLQNTLDEPEAFGDIDSQFRIPSLVKLKGPNKDYNLVTTSKLRFSNPEPTGMTGAQRPATGFVTFAATIDIPYFRDLEVQAITTATNELPNGDSTAPFAITPGWDDGSGDTFFTKANFDPEHAGFPFAEISINDYRNPKLSGIDPDTLHANGHLVVAEQDMFGFIPLSYPLFWDDNTRRFASARTEKENIFVAQMEHKIDWMDAKFTNISFGATYDGLPEIKISNFLNGEIDKASEVISNKIGELPKQAIDTGLDKLDQMLEDSLCAIINPLVDEAAGTEMDPGVIRELYRYLYDLYDNNPTEDYGVFRGKVKDALDNPSALAFNSLPKLKAFRDKICTIAETGNTAIADTASFVDQIEVALEDIIKGIDVITTGIKATQDYEVNINPPTITASDIKGILYRNGSGELEIVDALIDLLLANLVEPAVRDVIQPLLEEGASELNDQLNMLLEDIDPALEQITEVLLTVRGYLVEIHGKVATGGEIVDKFKDFFPSDPLAKEAFLNDLVSPVTTRAWNLFLQVEEGLGIDHLVDAGRQFDEFGDNFFNNFTEDQFVQLVKDELKDAILQSEIVRKAQFLLRQLLYDIADRVTSSLQSVLAEITTVMKTVISDTIGALEDEINPLLGEVSKYMGSGEISGYAEFNGDSLRKLRLDAEMQFEIPEEMALHVYLEILCYTSEDNFVDSGCIEPGEKMVEVRIGAKDVSVEWISECKINLEVKMSLKDFNTADSVPPIPVGVGGTFELADGEIDFQAFKILEFGATMAIGLEECYIGAKARAIFSDYEVAAGIFFGRTCTLEPLIFVDPDIGDVVDPGTTFTGAYVYGEVWLPISQLVLGVPPSCLFRIDAGVGAGAFFFLEGPTYGGKIFLGVSGEALCVVSIKGEIKIILASQAGKLKGAGNGKFTAKVGWCPFCIKFSKSVKLLFNDGSWSIQ</sequence>
<accession>A0A918WIG5</accession>
<proteinExistence type="predicted"/>
<dbReference type="RefSeq" id="WP_189568882.1">
    <property type="nucleotide sequence ID" value="NZ_BMXI01000005.1"/>
</dbReference>
<reference evidence="2" key="2">
    <citation type="submission" date="2020-09" db="EMBL/GenBank/DDBJ databases">
        <authorList>
            <person name="Sun Q."/>
            <person name="Kim S."/>
        </authorList>
    </citation>
    <scope>NUCLEOTIDE SEQUENCE</scope>
    <source>
        <strain evidence="2">KCTC 12988</strain>
    </source>
</reference>
<reference evidence="2" key="1">
    <citation type="journal article" date="2014" name="Int. J. Syst. Evol. Microbiol.">
        <title>Complete genome sequence of Corynebacterium casei LMG S-19264T (=DSM 44701T), isolated from a smear-ripened cheese.</title>
        <authorList>
            <consortium name="US DOE Joint Genome Institute (JGI-PGF)"/>
            <person name="Walter F."/>
            <person name="Albersmeier A."/>
            <person name="Kalinowski J."/>
            <person name="Ruckert C."/>
        </authorList>
    </citation>
    <scope>NUCLEOTIDE SEQUENCE</scope>
    <source>
        <strain evidence="2">KCTC 12988</strain>
    </source>
</reference>
<gene>
    <name evidence="2" type="ORF">GCM10007100_14060</name>
</gene>
<protein>
    <submittedName>
        <fullName evidence="2">Uncharacterized protein</fullName>
    </submittedName>
</protein>